<dbReference type="EC" id="4.1.3.43" evidence="5"/>
<sequence>MRGLMVNRKIKIIDSTLRDGNHTVGNRFDLDDIKSIVKTLDQSGIDYIEVGYGFGMGSFNKEGFATDYQILDAAIGQAKNSKIAILVFPNKADIKSYEKLLDYDIGLIRLAVQASNVEPAKDYIKLARDKGIQVGGFMMMASRLSADEITSEASKLKKFGADTITITDSAGAMIPSSVVDTIKKVKEATKLEIGFHTHDNLGLAVGNSMLAISSGASFIDTAIAGLGAGAGNTRTESLVAVLDKEGYKINADMFKSIECVKVLDKIIKKYDVNIKDMRDMILIGYYGIYSAFMKNVSDLSDKYGVSKKYLIANIAKNRYVPGDEEKIESLAKMLR</sequence>
<dbReference type="EMBL" id="QVEU01000001">
    <property type="protein sequence ID" value="RGB77893.1"/>
    <property type="molecule type" value="Genomic_DNA"/>
</dbReference>
<feature type="domain" description="Pyruvate carboxyltransferase" evidence="7">
    <location>
        <begin position="10"/>
        <end position="257"/>
    </location>
</feature>
<gene>
    <name evidence="8" type="ORF">DXA39_00110</name>
</gene>
<organism evidence="8 9">
    <name type="scientific">Anaerococcus nagyae</name>
    <dbReference type="NCBI Taxonomy" id="1755241"/>
    <lineage>
        <taxon>Bacteria</taxon>
        <taxon>Bacillati</taxon>
        <taxon>Bacillota</taxon>
        <taxon>Tissierellia</taxon>
        <taxon>Tissierellales</taxon>
        <taxon>Peptoniphilaceae</taxon>
        <taxon>Anaerococcus</taxon>
    </lineage>
</organism>
<evidence type="ECO:0000256" key="2">
    <source>
        <dbReference type="ARBA" id="ARBA00022797"/>
    </source>
</evidence>
<evidence type="ECO:0000259" key="7">
    <source>
        <dbReference type="PROSITE" id="PS50991"/>
    </source>
</evidence>
<keyword evidence="2" id="KW-0058">Aromatic hydrocarbons catabolism</keyword>
<proteinExistence type="inferred from homology"/>
<dbReference type="GO" id="GO:0009098">
    <property type="term" value="P:L-leucine biosynthetic process"/>
    <property type="evidence" value="ECO:0007669"/>
    <property type="project" value="TreeGrafter"/>
</dbReference>
<reference evidence="8 9" key="1">
    <citation type="submission" date="2018-08" db="EMBL/GenBank/DDBJ databases">
        <title>A genome reference for cultivated species of the human gut microbiota.</title>
        <authorList>
            <person name="Zou Y."/>
            <person name="Xue W."/>
            <person name="Luo G."/>
        </authorList>
    </citation>
    <scope>NUCLEOTIDE SEQUENCE [LARGE SCALE GENOMIC DNA]</scope>
    <source>
        <strain evidence="8 9">OF01-3</strain>
    </source>
</reference>
<evidence type="ECO:0000313" key="8">
    <source>
        <dbReference type="EMBL" id="RGB77893.1"/>
    </source>
</evidence>
<comment type="similarity">
    <text evidence="1">Belongs to the 4-hydroxy-2-oxovalerate aldolase family.</text>
</comment>
<dbReference type="GO" id="GO:0016833">
    <property type="term" value="F:oxo-acid-lyase activity"/>
    <property type="evidence" value="ECO:0007669"/>
    <property type="project" value="InterPro"/>
</dbReference>
<dbReference type="GO" id="GO:0003852">
    <property type="term" value="F:2-isopropylmalate synthase activity"/>
    <property type="evidence" value="ECO:0007669"/>
    <property type="project" value="TreeGrafter"/>
</dbReference>
<dbReference type="PROSITE" id="PS50991">
    <property type="entry name" value="PYR_CT"/>
    <property type="match status" value="1"/>
</dbReference>
<evidence type="ECO:0000256" key="5">
    <source>
        <dbReference type="ARBA" id="ARBA00023622"/>
    </source>
</evidence>
<comment type="catalytic activity">
    <reaction evidence="4">
        <text>(S)-4-hydroxy-2-oxohexanoate = propanal + pyruvate</text>
        <dbReference type="Rhea" id="RHEA:36003"/>
        <dbReference type="ChEBI" id="CHEBI:15361"/>
        <dbReference type="ChEBI" id="CHEBI:17153"/>
        <dbReference type="ChEBI" id="CHEBI:73142"/>
        <dbReference type="EC" id="4.1.3.43"/>
    </reaction>
    <physiologicalReaction direction="left-to-right" evidence="4">
        <dbReference type="Rhea" id="RHEA:36004"/>
    </physiologicalReaction>
</comment>
<evidence type="ECO:0000256" key="4">
    <source>
        <dbReference type="ARBA" id="ARBA00023518"/>
    </source>
</evidence>
<dbReference type="InterPro" id="IPR050073">
    <property type="entry name" value="2-IPM_HCS-like"/>
</dbReference>
<keyword evidence="9" id="KW-1185">Reference proteome</keyword>
<dbReference type="PANTHER" id="PTHR10277:SF9">
    <property type="entry name" value="2-ISOPROPYLMALATE SYNTHASE 1, CHLOROPLASTIC-RELATED"/>
    <property type="match status" value="1"/>
</dbReference>
<dbReference type="Proteomes" id="UP000261011">
    <property type="component" value="Unassembled WGS sequence"/>
</dbReference>
<evidence type="ECO:0000256" key="1">
    <source>
        <dbReference type="ARBA" id="ARBA00008944"/>
    </source>
</evidence>
<accession>A0A3E2TKM3</accession>
<dbReference type="InterPro" id="IPR012425">
    <property type="entry name" value="DmpG_comm"/>
</dbReference>
<dbReference type="PANTHER" id="PTHR10277">
    <property type="entry name" value="HOMOCITRATE SYNTHASE-RELATED"/>
    <property type="match status" value="1"/>
</dbReference>
<dbReference type="InterPro" id="IPR000891">
    <property type="entry name" value="PYR_CT"/>
</dbReference>
<dbReference type="Gene3D" id="3.20.20.70">
    <property type="entry name" value="Aldolase class I"/>
    <property type="match status" value="1"/>
</dbReference>
<name>A0A3E2TKM3_9FIRM</name>
<dbReference type="Pfam" id="PF07836">
    <property type="entry name" value="DmpG_comm"/>
    <property type="match status" value="1"/>
</dbReference>
<comment type="caution">
    <text evidence="8">The sequence shown here is derived from an EMBL/GenBank/DDBJ whole genome shotgun (WGS) entry which is preliminary data.</text>
</comment>
<dbReference type="Gene3D" id="1.10.8.60">
    <property type="match status" value="1"/>
</dbReference>
<keyword evidence="3" id="KW-0464">Manganese</keyword>
<dbReference type="Pfam" id="PF00682">
    <property type="entry name" value="HMGL-like"/>
    <property type="match status" value="1"/>
</dbReference>
<dbReference type="SUPFAM" id="SSF51569">
    <property type="entry name" value="Aldolase"/>
    <property type="match status" value="1"/>
</dbReference>
<evidence type="ECO:0000313" key="9">
    <source>
        <dbReference type="Proteomes" id="UP000261011"/>
    </source>
</evidence>
<evidence type="ECO:0000256" key="3">
    <source>
        <dbReference type="ARBA" id="ARBA00023211"/>
    </source>
</evidence>
<dbReference type="InterPro" id="IPR013785">
    <property type="entry name" value="Aldolase_TIM"/>
</dbReference>
<dbReference type="NCBIfam" id="NF006049">
    <property type="entry name" value="PRK08195.1"/>
    <property type="match status" value="1"/>
</dbReference>
<dbReference type="OrthoDB" id="9804858at2"/>
<dbReference type="AlphaFoldDB" id="A0A3E2TKM3"/>
<evidence type="ECO:0000256" key="6">
    <source>
        <dbReference type="ARBA" id="ARBA00023631"/>
    </source>
</evidence>
<protein>
    <recommendedName>
        <fullName evidence="6">4-hydroxy-2-oxohexanoate aldolase</fullName>
        <ecNumber evidence="5">4.1.3.43</ecNumber>
    </recommendedName>
</protein>